<proteinExistence type="predicted"/>
<keyword evidence="2" id="KW-1185">Reference proteome</keyword>
<gene>
    <name evidence="1" type="ORF">PVAP13_8KG391130</name>
</gene>
<evidence type="ECO:0000313" key="1">
    <source>
        <dbReference type="EMBL" id="KAG2564218.1"/>
    </source>
</evidence>
<dbReference type="AlphaFoldDB" id="A0A8T0PTF7"/>
<sequence>MCFCLQLSSSVSFFTEINQASRNQESFMHVQGGMRVRLFVFTINLYVCDFPKLIDLKSFEGIKTYILLLGSPSEHCFYMRKCLILD</sequence>
<evidence type="ECO:0000313" key="2">
    <source>
        <dbReference type="Proteomes" id="UP000823388"/>
    </source>
</evidence>
<reference evidence="1" key="1">
    <citation type="submission" date="2020-05" db="EMBL/GenBank/DDBJ databases">
        <title>WGS assembly of Panicum virgatum.</title>
        <authorList>
            <person name="Lovell J.T."/>
            <person name="Jenkins J."/>
            <person name="Shu S."/>
            <person name="Juenger T.E."/>
            <person name="Schmutz J."/>
        </authorList>
    </citation>
    <scope>NUCLEOTIDE SEQUENCE</scope>
    <source>
        <strain evidence="1">AP13</strain>
    </source>
</reference>
<protein>
    <submittedName>
        <fullName evidence="1">Uncharacterized protein</fullName>
    </submittedName>
</protein>
<name>A0A8T0PTF7_PANVG</name>
<accession>A0A8T0PTF7</accession>
<organism evidence="1 2">
    <name type="scientific">Panicum virgatum</name>
    <name type="common">Blackwell switchgrass</name>
    <dbReference type="NCBI Taxonomy" id="38727"/>
    <lineage>
        <taxon>Eukaryota</taxon>
        <taxon>Viridiplantae</taxon>
        <taxon>Streptophyta</taxon>
        <taxon>Embryophyta</taxon>
        <taxon>Tracheophyta</taxon>
        <taxon>Spermatophyta</taxon>
        <taxon>Magnoliopsida</taxon>
        <taxon>Liliopsida</taxon>
        <taxon>Poales</taxon>
        <taxon>Poaceae</taxon>
        <taxon>PACMAD clade</taxon>
        <taxon>Panicoideae</taxon>
        <taxon>Panicodae</taxon>
        <taxon>Paniceae</taxon>
        <taxon>Panicinae</taxon>
        <taxon>Panicum</taxon>
        <taxon>Panicum sect. Hiantes</taxon>
    </lineage>
</organism>
<dbReference type="EMBL" id="CM029051">
    <property type="protein sequence ID" value="KAG2564218.1"/>
    <property type="molecule type" value="Genomic_DNA"/>
</dbReference>
<dbReference type="Proteomes" id="UP000823388">
    <property type="component" value="Chromosome 8K"/>
</dbReference>
<comment type="caution">
    <text evidence="1">The sequence shown here is derived from an EMBL/GenBank/DDBJ whole genome shotgun (WGS) entry which is preliminary data.</text>
</comment>